<dbReference type="Pfam" id="PF13473">
    <property type="entry name" value="Cupredoxin_1"/>
    <property type="match status" value="1"/>
</dbReference>
<keyword evidence="7" id="KW-1185">Reference proteome</keyword>
<dbReference type="InterPro" id="IPR050845">
    <property type="entry name" value="Cu-binding_ET"/>
</dbReference>
<dbReference type="PANTHER" id="PTHR38439:SF3">
    <property type="entry name" value="COPPER-RESISTANT CUPROPROTEIN COPI"/>
    <property type="match status" value="1"/>
</dbReference>
<evidence type="ECO:0000256" key="2">
    <source>
        <dbReference type="ARBA" id="ARBA00023008"/>
    </source>
</evidence>
<protein>
    <submittedName>
        <fullName evidence="6">Cupredoxin domain-containing protein</fullName>
    </submittedName>
</protein>
<feature type="chain" id="PRO_5047095060" evidence="4">
    <location>
        <begin position="25"/>
        <end position="192"/>
    </location>
</feature>
<accession>A0ABS7F5N4</accession>
<feature type="domain" description="EfeO-type cupredoxin-like" evidence="5">
    <location>
        <begin position="40"/>
        <end position="85"/>
    </location>
</feature>
<organism evidence="6 7">
    <name type="scientific">Caldovatus aquaticus</name>
    <dbReference type="NCBI Taxonomy" id="2865671"/>
    <lineage>
        <taxon>Bacteria</taxon>
        <taxon>Pseudomonadati</taxon>
        <taxon>Pseudomonadota</taxon>
        <taxon>Alphaproteobacteria</taxon>
        <taxon>Acetobacterales</taxon>
        <taxon>Roseomonadaceae</taxon>
        <taxon>Caldovatus</taxon>
    </lineage>
</organism>
<evidence type="ECO:0000256" key="1">
    <source>
        <dbReference type="ARBA" id="ARBA00022723"/>
    </source>
</evidence>
<feature type="region of interest" description="Disordered" evidence="3">
    <location>
        <begin position="119"/>
        <end position="146"/>
    </location>
</feature>
<comment type="caution">
    <text evidence="6">The sequence shown here is derived from an EMBL/GenBank/DDBJ whole genome shotgun (WGS) entry which is preliminary data.</text>
</comment>
<dbReference type="EMBL" id="JAHZUY010000054">
    <property type="protein sequence ID" value="MBW8270818.1"/>
    <property type="molecule type" value="Genomic_DNA"/>
</dbReference>
<evidence type="ECO:0000313" key="7">
    <source>
        <dbReference type="Proteomes" id="UP001519924"/>
    </source>
</evidence>
<sequence length="192" mass="21040">MIAWKRLRLAAVLGLTVGVLGGGAATADSAYRAFGDRGRPQDARRTITVVMRDNSFEPQTIRVRAGETVRFVVRNEGALLHEFNLGTREMHRRHQREMQTMFEHGMMTATSIGPVPAQGGSHAGGPHAGGHQVGHGQHMAQMHHNDPNSLLLEPGQSGELVWKFTRAVELEFACNIPGHYESGMVGRVAFVR</sequence>
<dbReference type="PANTHER" id="PTHR38439">
    <property type="entry name" value="AURACYANIN-B"/>
    <property type="match status" value="1"/>
</dbReference>
<dbReference type="InterPro" id="IPR028096">
    <property type="entry name" value="EfeO_Cupredoxin"/>
</dbReference>
<keyword evidence="1" id="KW-0479">Metal-binding</keyword>
<dbReference type="Gene3D" id="2.60.40.420">
    <property type="entry name" value="Cupredoxins - blue copper proteins"/>
    <property type="match status" value="1"/>
</dbReference>
<dbReference type="Proteomes" id="UP001519924">
    <property type="component" value="Unassembled WGS sequence"/>
</dbReference>
<dbReference type="RefSeq" id="WP_220118599.1">
    <property type="nucleotide sequence ID" value="NZ_JAHZUY010000054.1"/>
</dbReference>
<keyword evidence="4" id="KW-0732">Signal</keyword>
<dbReference type="SUPFAM" id="SSF49503">
    <property type="entry name" value="Cupredoxins"/>
    <property type="match status" value="1"/>
</dbReference>
<evidence type="ECO:0000256" key="3">
    <source>
        <dbReference type="SAM" id="MobiDB-lite"/>
    </source>
</evidence>
<feature type="compositionally biased region" description="Gly residues" evidence="3">
    <location>
        <begin position="121"/>
        <end position="133"/>
    </location>
</feature>
<evidence type="ECO:0000259" key="5">
    <source>
        <dbReference type="Pfam" id="PF13473"/>
    </source>
</evidence>
<dbReference type="InterPro" id="IPR008972">
    <property type="entry name" value="Cupredoxin"/>
</dbReference>
<reference evidence="6 7" key="1">
    <citation type="submission" date="2021-08" db="EMBL/GenBank/DDBJ databases">
        <title>Caldovatus sediminis gen. nov., sp. nov., a moderately thermophilic bacterium isolated from a hot spring.</title>
        <authorList>
            <person name="Hu C.-J."/>
            <person name="Li W.-J."/>
            <person name="Xian W.-D."/>
        </authorList>
    </citation>
    <scope>NUCLEOTIDE SEQUENCE [LARGE SCALE GENOMIC DNA]</scope>
    <source>
        <strain evidence="6 7">SYSU G05006</strain>
    </source>
</reference>
<gene>
    <name evidence="6" type="ORF">K1J50_15145</name>
</gene>
<feature type="signal peptide" evidence="4">
    <location>
        <begin position="1"/>
        <end position="24"/>
    </location>
</feature>
<evidence type="ECO:0000256" key="4">
    <source>
        <dbReference type="SAM" id="SignalP"/>
    </source>
</evidence>
<keyword evidence="2" id="KW-0186">Copper</keyword>
<evidence type="ECO:0000313" key="6">
    <source>
        <dbReference type="EMBL" id="MBW8270818.1"/>
    </source>
</evidence>
<name>A0ABS7F5N4_9PROT</name>
<proteinExistence type="predicted"/>